<feature type="signal peptide" evidence="1">
    <location>
        <begin position="1"/>
        <end position="25"/>
    </location>
</feature>
<gene>
    <name evidence="2" type="ORF">TUM4438_35300</name>
</gene>
<evidence type="ECO:0000313" key="3">
    <source>
        <dbReference type="Proteomes" id="UP000887104"/>
    </source>
</evidence>
<feature type="chain" id="PRO_5046457176" description="DUF481 domain-containing protein" evidence="1">
    <location>
        <begin position="26"/>
        <end position="372"/>
    </location>
</feature>
<keyword evidence="1" id="KW-0732">Signal</keyword>
<keyword evidence="3" id="KW-1185">Reference proteome</keyword>
<dbReference type="Proteomes" id="UP000887104">
    <property type="component" value="Unassembled WGS sequence"/>
</dbReference>
<proteinExistence type="predicted"/>
<accession>A0ABQ4PP06</accession>
<evidence type="ECO:0008006" key="4">
    <source>
        <dbReference type="Google" id="ProtNLM"/>
    </source>
</evidence>
<dbReference type="Pfam" id="PF04338">
    <property type="entry name" value="DUF481"/>
    <property type="match status" value="1"/>
</dbReference>
<evidence type="ECO:0000313" key="2">
    <source>
        <dbReference type="EMBL" id="GIU50148.1"/>
    </source>
</evidence>
<sequence>MEYHMRYTLIAATCLAAVYSGSATSAEAVITTPATSQQALTPADLYPPADAKYDWLQLTSLELLKGEIKNLYDDKLEFESDELDTVYIDWEDVKVLQSSGIVSIGFTDLSTKTGRLLVENGKSYINGEEFDNTQIMTIIAGDQSEANYWSSKITLGANFRSGNTDQIDYSALAKTIRRTTESRFNLDYIGNYSKTDGDSRINNHRINTNFDWFISKQFYVRPIFAEIYKDPFSNIEYRATVGSGLSYNIIDNSKTEWSISGGPAYTYTRFDEVAAGEETDDGSAAMVIETAFDTEITSDIDFNTLYRVQYGNEQSGGYTHHAIATLEIELTSMFDLDLSFVWDHINNPQADASGLIPEQDDYQFIIGFGIDI</sequence>
<reference evidence="2" key="1">
    <citation type="submission" date="2021-05" db="EMBL/GenBank/DDBJ databases">
        <title>Molecular characterization for Shewanella algae harboring chromosomal blaOXA-55-like strains isolated from clinical and environment sample.</title>
        <authorList>
            <person name="Ohama Y."/>
            <person name="Aoki K."/>
            <person name="Harada S."/>
            <person name="Moriya K."/>
            <person name="Ishii Y."/>
            <person name="Tateda K."/>
        </authorList>
    </citation>
    <scope>NUCLEOTIDE SEQUENCE</scope>
    <source>
        <strain evidence="2">JCM 11563</strain>
    </source>
</reference>
<dbReference type="EMBL" id="BPEY01000080">
    <property type="protein sequence ID" value="GIU50148.1"/>
    <property type="molecule type" value="Genomic_DNA"/>
</dbReference>
<protein>
    <recommendedName>
        <fullName evidence="4">DUF481 domain-containing protein</fullName>
    </recommendedName>
</protein>
<name>A0ABQ4PP06_9GAMM</name>
<evidence type="ECO:0000256" key="1">
    <source>
        <dbReference type="SAM" id="SignalP"/>
    </source>
</evidence>
<dbReference type="RefSeq" id="WP_220782499.1">
    <property type="nucleotide sequence ID" value="NZ_BPEY01000080.1"/>
</dbReference>
<organism evidence="2 3">
    <name type="scientific">Shewanella sairae</name>
    <dbReference type="NCBI Taxonomy" id="190310"/>
    <lineage>
        <taxon>Bacteria</taxon>
        <taxon>Pseudomonadati</taxon>
        <taxon>Pseudomonadota</taxon>
        <taxon>Gammaproteobacteria</taxon>
        <taxon>Alteromonadales</taxon>
        <taxon>Shewanellaceae</taxon>
        <taxon>Shewanella</taxon>
    </lineage>
</organism>
<comment type="caution">
    <text evidence="2">The sequence shown here is derived from an EMBL/GenBank/DDBJ whole genome shotgun (WGS) entry which is preliminary data.</text>
</comment>
<dbReference type="InterPro" id="IPR007433">
    <property type="entry name" value="DUF481"/>
</dbReference>